<dbReference type="GO" id="GO:0110001">
    <property type="term" value="C:toxin-antitoxin complex"/>
    <property type="evidence" value="ECO:0007669"/>
    <property type="project" value="InterPro"/>
</dbReference>
<dbReference type="Pfam" id="PF09907">
    <property type="entry name" value="HigB_toxin"/>
    <property type="match status" value="1"/>
</dbReference>
<protein>
    <submittedName>
        <fullName evidence="1">Type II toxin-antitoxin system HigB family toxin</fullName>
    </submittedName>
</protein>
<dbReference type="RefSeq" id="WP_177025884.1">
    <property type="nucleotide sequence ID" value="NZ_JACAQR010000012.1"/>
</dbReference>
<dbReference type="EMBL" id="JACAQR010000012">
    <property type="protein sequence ID" value="NWD42213.1"/>
    <property type="molecule type" value="Genomic_DNA"/>
</dbReference>
<sequence>MRVISEKRIWEAKERWPHSATALDEWYRRMKRNSPADFASTKGMFPATDKVGQFHVFDIGGNKLRLIAFVHYQVQRIYIKYLFDHREYEQGKWKEKIR</sequence>
<proteinExistence type="predicted"/>
<gene>
    <name evidence="1" type="ORF">HX826_10080</name>
</gene>
<dbReference type="InterPro" id="IPR018669">
    <property type="entry name" value="Toxin_HigB"/>
</dbReference>
<comment type="caution">
    <text evidence="1">The sequence shown here is derived from an EMBL/GenBank/DDBJ whole genome shotgun (WGS) entry which is preliminary data.</text>
</comment>
<dbReference type="GO" id="GO:0003723">
    <property type="term" value="F:RNA binding"/>
    <property type="evidence" value="ECO:0007669"/>
    <property type="project" value="InterPro"/>
</dbReference>
<accession>A0AAJ3H2L0</accession>
<evidence type="ECO:0000313" key="2">
    <source>
        <dbReference type="Proteomes" id="UP000546584"/>
    </source>
</evidence>
<dbReference type="Proteomes" id="UP000546584">
    <property type="component" value="Unassembled WGS sequence"/>
</dbReference>
<organism evidence="1 2">
    <name type="scientific">Pseudomonas yamanorum</name>
    <dbReference type="NCBI Taxonomy" id="515393"/>
    <lineage>
        <taxon>Bacteria</taxon>
        <taxon>Pseudomonadati</taxon>
        <taxon>Pseudomonadota</taxon>
        <taxon>Gammaproteobacteria</taxon>
        <taxon>Pseudomonadales</taxon>
        <taxon>Pseudomonadaceae</taxon>
        <taxon>Pseudomonas</taxon>
    </lineage>
</organism>
<dbReference type="GO" id="GO:0004519">
    <property type="term" value="F:endonuclease activity"/>
    <property type="evidence" value="ECO:0007669"/>
    <property type="project" value="InterPro"/>
</dbReference>
<dbReference type="AlphaFoldDB" id="A0AAJ3H2L0"/>
<name>A0AAJ3H2L0_9PSED</name>
<reference evidence="1 2" key="1">
    <citation type="submission" date="2020-04" db="EMBL/GenBank/DDBJ databases">
        <title>Molecular characterization of pseudomonads from Agaricus bisporus reveal novel blotch 2 pathogens in Western Europe.</title>
        <authorList>
            <person name="Taparia T."/>
            <person name="Krijger M."/>
            <person name="Haynes E."/>
            <person name="Elpinstone J.G."/>
            <person name="Noble R."/>
            <person name="Van Der Wolf J."/>
        </authorList>
    </citation>
    <scope>NUCLEOTIDE SEQUENCE [LARGE SCALE GENOMIC DNA]</scope>
    <source>
        <strain evidence="1 2">IPO3753</strain>
    </source>
</reference>
<evidence type="ECO:0000313" key="1">
    <source>
        <dbReference type="EMBL" id="NWD42213.1"/>
    </source>
</evidence>